<proteinExistence type="predicted"/>
<feature type="region of interest" description="Disordered" evidence="1">
    <location>
        <begin position="61"/>
        <end position="82"/>
    </location>
</feature>
<reference evidence="2" key="1">
    <citation type="journal article" date="2020" name="J. Eukaryot. Microbiol.">
        <title>De novo Sequencing, Assembly and Annotation of the Transcriptome for the Free-Living Testate Amoeba Arcella intermedia.</title>
        <authorList>
            <person name="Ribeiro G.M."/>
            <person name="Porfirio-Sousa A.L."/>
            <person name="Maurer-Alcala X.X."/>
            <person name="Katz L.A."/>
            <person name="Lahr D.J.G."/>
        </authorList>
    </citation>
    <scope>NUCLEOTIDE SEQUENCE</scope>
</reference>
<name>A0A6B2LQS6_9EUKA</name>
<feature type="region of interest" description="Disordered" evidence="1">
    <location>
        <begin position="1"/>
        <end position="37"/>
    </location>
</feature>
<evidence type="ECO:0000313" key="2">
    <source>
        <dbReference type="EMBL" id="NDV39353.1"/>
    </source>
</evidence>
<dbReference type="EMBL" id="GIBP01010384">
    <property type="protein sequence ID" value="NDV39353.1"/>
    <property type="molecule type" value="Transcribed_RNA"/>
</dbReference>
<evidence type="ECO:0000256" key="1">
    <source>
        <dbReference type="SAM" id="MobiDB-lite"/>
    </source>
</evidence>
<organism evidence="2">
    <name type="scientific">Arcella intermedia</name>
    <dbReference type="NCBI Taxonomy" id="1963864"/>
    <lineage>
        <taxon>Eukaryota</taxon>
        <taxon>Amoebozoa</taxon>
        <taxon>Tubulinea</taxon>
        <taxon>Elardia</taxon>
        <taxon>Arcellinida</taxon>
        <taxon>Sphaerothecina</taxon>
        <taxon>Arcellidae</taxon>
        <taxon>Arcella</taxon>
    </lineage>
</organism>
<protein>
    <submittedName>
        <fullName evidence="2">Uncharacterized protein</fullName>
    </submittedName>
</protein>
<dbReference type="AlphaFoldDB" id="A0A6B2LQS6"/>
<accession>A0A6B2LQS6</accession>
<sequence>MEEGQVDCGGHDALDGDALVVDDGGEEGPDVGGGGDLEGVLAVADGVEVLVEVVDGAREEGGVGGEELVEVDPPAEGLREPLDEPGSLLVVAVE</sequence>